<evidence type="ECO:0000256" key="9">
    <source>
        <dbReference type="ARBA" id="ARBA00022763"/>
    </source>
</evidence>
<feature type="region of interest" description="Disordered" evidence="21">
    <location>
        <begin position="187"/>
        <end position="217"/>
    </location>
</feature>
<dbReference type="CDD" id="cd07906">
    <property type="entry name" value="Adenylation_DNA_ligase_LigD_LigC"/>
    <property type="match status" value="1"/>
</dbReference>
<evidence type="ECO:0000256" key="4">
    <source>
        <dbReference type="ARBA" id="ARBA00022679"/>
    </source>
</evidence>
<keyword evidence="24" id="KW-1185">Reference proteome</keyword>
<evidence type="ECO:0000256" key="19">
    <source>
        <dbReference type="ARBA" id="ARBA00029943"/>
    </source>
</evidence>
<accession>A0ABT2LIC1</accession>
<evidence type="ECO:0000256" key="3">
    <source>
        <dbReference type="ARBA" id="ARBA00022598"/>
    </source>
</evidence>
<dbReference type="Pfam" id="PF04679">
    <property type="entry name" value="DNA_ligase_A_C"/>
    <property type="match status" value="1"/>
</dbReference>
<evidence type="ECO:0000256" key="2">
    <source>
        <dbReference type="ARBA" id="ARBA00012727"/>
    </source>
</evidence>
<gene>
    <name evidence="23" type="primary">ligD</name>
    <name evidence="23" type="ORF">N5A92_04250</name>
</gene>
<keyword evidence="6" id="KW-0540">Nuclease</keyword>
<dbReference type="PANTHER" id="PTHR42705:SF2">
    <property type="entry name" value="BIFUNCTIONAL NON-HOMOLOGOUS END JOINING PROTEIN LIGD"/>
    <property type="match status" value="1"/>
</dbReference>
<dbReference type="NCBIfam" id="TIGR02777">
    <property type="entry name" value="LigD_PE_dom"/>
    <property type="match status" value="1"/>
</dbReference>
<evidence type="ECO:0000256" key="7">
    <source>
        <dbReference type="ARBA" id="ARBA00022723"/>
    </source>
</evidence>
<keyword evidence="12" id="KW-0067">ATP-binding</keyword>
<keyword evidence="4" id="KW-0808">Transferase</keyword>
<dbReference type="NCBIfam" id="TIGR02779">
    <property type="entry name" value="NHEJ_ligase_lig"/>
    <property type="match status" value="1"/>
</dbReference>
<evidence type="ECO:0000256" key="18">
    <source>
        <dbReference type="ARBA" id="ARBA00023268"/>
    </source>
</evidence>
<evidence type="ECO:0000256" key="8">
    <source>
        <dbReference type="ARBA" id="ARBA00022741"/>
    </source>
</evidence>
<dbReference type="NCBIfam" id="NF004628">
    <property type="entry name" value="PRK05972.1"/>
    <property type="match status" value="1"/>
</dbReference>
<keyword evidence="18" id="KW-0511">Multifunctional enzyme</keyword>
<evidence type="ECO:0000256" key="20">
    <source>
        <dbReference type="ARBA" id="ARBA00034003"/>
    </source>
</evidence>
<feature type="compositionally biased region" description="Basic residues" evidence="21">
    <location>
        <begin position="1"/>
        <end position="11"/>
    </location>
</feature>
<evidence type="ECO:0000256" key="11">
    <source>
        <dbReference type="ARBA" id="ARBA00022839"/>
    </source>
</evidence>
<reference evidence="23 24" key="1">
    <citation type="submission" date="2022-09" db="EMBL/GenBank/DDBJ databases">
        <title>Chelativorans salina sp. nov., a novel slightly halophilic bacterium isolated from a saline lake sediment enrichment.</title>
        <authorList>
            <person name="Gao L."/>
            <person name="Fang B.-Z."/>
            <person name="Li W.-J."/>
        </authorList>
    </citation>
    <scope>NUCLEOTIDE SEQUENCE [LARGE SCALE GENOMIC DNA]</scope>
    <source>
        <strain evidence="23 24">EGI FJ00035</strain>
    </source>
</reference>
<keyword evidence="11" id="KW-0269">Exonuclease</keyword>
<comment type="caution">
    <text evidence="23">The sequence shown here is derived from an EMBL/GenBank/DDBJ whole genome shotgun (WGS) entry which is preliminary data.</text>
</comment>
<evidence type="ECO:0000256" key="13">
    <source>
        <dbReference type="ARBA" id="ARBA00022932"/>
    </source>
</evidence>
<dbReference type="SUPFAM" id="SSF56091">
    <property type="entry name" value="DNA ligase/mRNA capping enzyme, catalytic domain"/>
    <property type="match status" value="1"/>
</dbReference>
<dbReference type="InterPro" id="IPR014145">
    <property type="entry name" value="LigD_pol_dom"/>
</dbReference>
<dbReference type="EC" id="6.5.1.1" evidence="2"/>
<keyword evidence="5" id="KW-0548">Nucleotidyltransferase</keyword>
<keyword evidence="3 23" id="KW-0436">Ligase</keyword>
<protein>
    <recommendedName>
        <fullName evidence="2">DNA ligase (ATP)</fullName>
        <ecNumber evidence="2">6.5.1.1</ecNumber>
    </recommendedName>
    <alternativeName>
        <fullName evidence="19">NHEJ DNA polymerase</fullName>
    </alternativeName>
</protein>
<evidence type="ECO:0000256" key="14">
    <source>
        <dbReference type="ARBA" id="ARBA00023125"/>
    </source>
</evidence>
<comment type="cofactor">
    <cofactor evidence="1">
        <name>Mn(2+)</name>
        <dbReference type="ChEBI" id="CHEBI:29035"/>
    </cofactor>
</comment>
<evidence type="ECO:0000313" key="23">
    <source>
        <dbReference type="EMBL" id="MCT7374243.1"/>
    </source>
</evidence>
<sequence length="826" mass="91262">MALSSYRKKRDFKATPEPRGRGAKAAAGDGYLIQKHAARRLHYDLRLEMDGVLKSWAITKGPSLVPGEKRLAVHVEDHPLEYADFEGTIPKGEYGGGSVIVWDRGRWAPIGDARKSYAKGHLDFEIEGEKLGGRWHLVRMAHKPREKKENWLLIKGNDDFARSEGDPDILDERPESVKTGRVVEELEGEAPGWSSKTGKIERPKKQKRELPKRAKKSGYPGFIEPALATLKSAPPTAKKWLHEIKFDGYRLQAHIHGGKAKLFTRSGLDWTDRFGKDIIAALSALPTRGAILDGEVIVEGAGGASDFSALQADLAAGRTDRLVFYLFDLLYLDGHDLRPAPLIERKAALGVLMQGAAPVLSYSDHFEENGEMILRHACRLSLEGIVSKDSDAPYHSGRGKGWIKSKCSERQEFVIGGFVPSTTSQRAIGSLALGYFDDGKLAYAGRVGTGFSRKVAEDLFKRLDRLKQQKSPFAHKLSAEEAREAKFVRPELVAEVEFGTWTADGVIRHASFRGLREDKKPEDVIRESKAKAPVEKTPPPVRLTHPDRLYWQDAGVTKQGLADYYSEVWPRIGPFIANRPLALVRCPDGVGGQCFFQKHVWRGQSKEILQGYDPKDDEPVIAIDGLPGLLGLVQGGTLEIHPWGSQLNDLERPDLINMDLDPGPGVEWSEVIDAALEVRQRLADAGLESFVKTSGGKGLHVVAPLVPRAEWDAVKTFAKSVAEAMASDSPERFVATVTKSKRKGKILVDYLRNGRGATAIAPYSTRARQRAAVSMPLDWDELSAAIGPDYFTVENARTRLAALRADPWEDFRKAAVPLDGRLKKAA</sequence>
<dbReference type="InterPro" id="IPR014144">
    <property type="entry name" value="LigD_PE_domain"/>
</dbReference>
<dbReference type="Gene3D" id="3.90.920.10">
    <property type="entry name" value="DNA primase, PRIM domain"/>
    <property type="match status" value="1"/>
</dbReference>
<keyword evidence="16" id="KW-0234">DNA repair</keyword>
<keyword evidence="8" id="KW-0547">Nucleotide-binding</keyword>
<evidence type="ECO:0000256" key="21">
    <source>
        <dbReference type="SAM" id="MobiDB-lite"/>
    </source>
</evidence>
<dbReference type="InterPro" id="IPR012309">
    <property type="entry name" value="DNA_ligase_ATP-dep_C"/>
</dbReference>
<evidence type="ECO:0000259" key="22">
    <source>
        <dbReference type="PROSITE" id="PS50160"/>
    </source>
</evidence>
<dbReference type="InterPro" id="IPR014146">
    <property type="entry name" value="LigD_ligase_dom"/>
</dbReference>
<evidence type="ECO:0000256" key="12">
    <source>
        <dbReference type="ARBA" id="ARBA00022840"/>
    </source>
</evidence>
<dbReference type="NCBIfam" id="TIGR02776">
    <property type="entry name" value="NHEJ_ligase_prk"/>
    <property type="match status" value="1"/>
</dbReference>
<dbReference type="InterPro" id="IPR052171">
    <property type="entry name" value="NHEJ_LigD"/>
</dbReference>
<evidence type="ECO:0000256" key="1">
    <source>
        <dbReference type="ARBA" id="ARBA00001936"/>
    </source>
</evidence>
<evidence type="ECO:0000256" key="17">
    <source>
        <dbReference type="ARBA" id="ARBA00023211"/>
    </source>
</evidence>
<dbReference type="InterPro" id="IPR012310">
    <property type="entry name" value="DNA_ligase_ATP-dep_cent"/>
</dbReference>
<dbReference type="Gene3D" id="3.30.1490.70">
    <property type="match status" value="1"/>
</dbReference>
<keyword evidence="7" id="KW-0479">Metal-binding</keyword>
<proteinExistence type="predicted"/>
<dbReference type="GO" id="GO:0003910">
    <property type="term" value="F:DNA ligase (ATP) activity"/>
    <property type="evidence" value="ECO:0007669"/>
    <property type="project" value="UniProtKB-EC"/>
</dbReference>
<dbReference type="Gene3D" id="3.30.470.30">
    <property type="entry name" value="DNA ligase/mRNA capping enzyme"/>
    <property type="match status" value="1"/>
</dbReference>
<evidence type="ECO:0000256" key="16">
    <source>
        <dbReference type="ARBA" id="ARBA00023204"/>
    </source>
</evidence>
<keyword evidence="14" id="KW-0238">DNA-binding</keyword>
<evidence type="ECO:0000256" key="10">
    <source>
        <dbReference type="ARBA" id="ARBA00022801"/>
    </source>
</evidence>
<organism evidence="23 24">
    <name type="scientific">Chelativorans salis</name>
    <dbReference type="NCBI Taxonomy" id="2978478"/>
    <lineage>
        <taxon>Bacteria</taxon>
        <taxon>Pseudomonadati</taxon>
        <taxon>Pseudomonadota</taxon>
        <taxon>Alphaproteobacteria</taxon>
        <taxon>Hyphomicrobiales</taxon>
        <taxon>Phyllobacteriaceae</taxon>
        <taxon>Chelativorans</taxon>
    </lineage>
</organism>
<dbReference type="Gene3D" id="2.40.50.140">
    <property type="entry name" value="Nucleic acid-binding proteins"/>
    <property type="match status" value="1"/>
</dbReference>
<dbReference type="InterPro" id="IPR033651">
    <property type="entry name" value="PaeLigD_Pol-like"/>
</dbReference>
<dbReference type="InterPro" id="IPR012340">
    <property type="entry name" value="NA-bd_OB-fold"/>
</dbReference>
<feature type="domain" description="ATP-dependent DNA ligase family profile" evidence="22">
    <location>
        <begin position="315"/>
        <end position="440"/>
    </location>
</feature>
<evidence type="ECO:0000313" key="24">
    <source>
        <dbReference type="Proteomes" id="UP001320831"/>
    </source>
</evidence>
<dbReference type="CDD" id="cd07971">
    <property type="entry name" value="OBF_DNA_ligase_LigD"/>
    <property type="match status" value="1"/>
</dbReference>
<dbReference type="PROSITE" id="PS50160">
    <property type="entry name" value="DNA_LIGASE_A3"/>
    <property type="match status" value="1"/>
</dbReference>
<dbReference type="CDD" id="cd04862">
    <property type="entry name" value="PaeLigD_Pol_like"/>
    <property type="match status" value="1"/>
</dbReference>
<keyword evidence="10" id="KW-0378">Hydrolase</keyword>
<name>A0ABT2LIC1_9HYPH</name>
<dbReference type="PANTHER" id="PTHR42705">
    <property type="entry name" value="BIFUNCTIONAL NON-HOMOLOGOUS END JOINING PROTEIN LIGD"/>
    <property type="match status" value="1"/>
</dbReference>
<feature type="region of interest" description="Disordered" evidence="21">
    <location>
        <begin position="1"/>
        <end position="26"/>
    </location>
</feature>
<keyword evidence="17" id="KW-0464">Manganese</keyword>
<evidence type="ECO:0000256" key="5">
    <source>
        <dbReference type="ARBA" id="ARBA00022695"/>
    </source>
</evidence>
<evidence type="ECO:0000256" key="15">
    <source>
        <dbReference type="ARBA" id="ARBA00023172"/>
    </source>
</evidence>
<dbReference type="SUPFAM" id="SSF50249">
    <property type="entry name" value="Nucleic acid-binding proteins"/>
    <property type="match status" value="1"/>
</dbReference>
<dbReference type="NCBIfam" id="TIGR02778">
    <property type="entry name" value="ligD_pol"/>
    <property type="match status" value="1"/>
</dbReference>
<dbReference type="Pfam" id="PF01068">
    <property type="entry name" value="DNA_ligase_A_M"/>
    <property type="match status" value="1"/>
</dbReference>
<dbReference type="Pfam" id="PF21686">
    <property type="entry name" value="LigD_Prim-Pol"/>
    <property type="match status" value="1"/>
</dbReference>
<feature type="compositionally biased region" description="Basic and acidic residues" evidence="21">
    <location>
        <begin position="198"/>
        <end position="212"/>
    </location>
</feature>
<dbReference type="Proteomes" id="UP001320831">
    <property type="component" value="Unassembled WGS sequence"/>
</dbReference>
<evidence type="ECO:0000256" key="6">
    <source>
        <dbReference type="ARBA" id="ARBA00022722"/>
    </source>
</evidence>
<dbReference type="EMBL" id="JAOCZP010000001">
    <property type="protein sequence ID" value="MCT7374243.1"/>
    <property type="molecule type" value="Genomic_DNA"/>
</dbReference>
<dbReference type="RefSeq" id="WP_260900617.1">
    <property type="nucleotide sequence ID" value="NZ_JAOCZP010000001.1"/>
</dbReference>
<dbReference type="Pfam" id="PF13298">
    <property type="entry name" value="LigD_N"/>
    <property type="match status" value="1"/>
</dbReference>
<comment type="catalytic activity">
    <reaction evidence="20">
        <text>ATP + (deoxyribonucleotide)n-3'-hydroxyl + 5'-phospho-(deoxyribonucleotide)m = (deoxyribonucleotide)n+m + AMP + diphosphate.</text>
        <dbReference type="EC" id="6.5.1.1"/>
    </reaction>
</comment>
<dbReference type="InterPro" id="IPR014143">
    <property type="entry name" value="NHEJ_ligase_prk"/>
</dbReference>
<keyword evidence="15" id="KW-0233">DNA recombination</keyword>
<keyword evidence="13" id="KW-0239">DNA-directed DNA polymerase</keyword>
<keyword evidence="9" id="KW-0227">DNA damage</keyword>